<keyword evidence="1" id="KW-1133">Transmembrane helix</keyword>
<protein>
    <submittedName>
        <fullName evidence="2">Uncharacterized protein</fullName>
    </submittedName>
</protein>
<name>F4RMG5_MELLP</name>
<keyword evidence="1" id="KW-0812">Transmembrane</keyword>
<gene>
    <name evidence="2" type="ORF">MELLADRAFT_106730</name>
</gene>
<dbReference type="EMBL" id="GL883108">
    <property type="protein sequence ID" value="EGG06479.1"/>
    <property type="molecule type" value="Genomic_DNA"/>
</dbReference>
<evidence type="ECO:0000313" key="2">
    <source>
        <dbReference type="EMBL" id="EGG06479.1"/>
    </source>
</evidence>
<dbReference type="VEuPathDB" id="FungiDB:MELLADRAFT_106730"/>
<feature type="transmembrane region" description="Helical" evidence="1">
    <location>
        <begin position="12"/>
        <end position="31"/>
    </location>
</feature>
<proteinExistence type="predicted"/>
<dbReference type="HOGENOM" id="CLU_1740949_0_0_1"/>
<dbReference type="Proteomes" id="UP000001072">
    <property type="component" value="Unassembled WGS sequence"/>
</dbReference>
<dbReference type="KEGG" id="mlr:MELLADRAFT_106730"/>
<accession>F4RMG5</accession>
<dbReference type="InParanoid" id="F4RMG5"/>
<organism evidence="3">
    <name type="scientific">Melampsora larici-populina (strain 98AG31 / pathotype 3-4-7)</name>
    <name type="common">Poplar leaf rust fungus</name>
    <dbReference type="NCBI Taxonomy" id="747676"/>
    <lineage>
        <taxon>Eukaryota</taxon>
        <taxon>Fungi</taxon>
        <taxon>Dikarya</taxon>
        <taxon>Basidiomycota</taxon>
        <taxon>Pucciniomycotina</taxon>
        <taxon>Pucciniomycetes</taxon>
        <taxon>Pucciniales</taxon>
        <taxon>Melampsoraceae</taxon>
        <taxon>Melampsora</taxon>
    </lineage>
</organism>
<sequence>MTYYLQTPSLYMFPNSCIMLAQVFPVVVFALRVSSSNLVKATTNGQVFQCTIYARVNTRKPGCNKLYTYTAQCTGQRNLILKTLHMRARQVHISLGISHKTLLFDATPPQLLPVLPQMAVTLVTTVLYPNHQTKHCVIVVPVACCNTFEV</sequence>
<keyword evidence="3" id="KW-1185">Reference proteome</keyword>
<dbReference type="GeneID" id="18922980"/>
<evidence type="ECO:0000313" key="3">
    <source>
        <dbReference type="Proteomes" id="UP000001072"/>
    </source>
</evidence>
<dbReference type="RefSeq" id="XP_007410313.1">
    <property type="nucleotide sequence ID" value="XM_007410251.1"/>
</dbReference>
<dbReference type="AlphaFoldDB" id="F4RMG5"/>
<keyword evidence="1" id="KW-0472">Membrane</keyword>
<reference evidence="3" key="1">
    <citation type="journal article" date="2011" name="Proc. Natl. Acad. Sci. U.S.A.">
        <title>Obligate biotrophy features unraveled by the genomic analysis of rust fungi.</title>
        <authorList>
            <person name="Duplessis S."/>
            <person name="Cuomo C.A."/>
            <person name="Lin Y.-C."/>
            <person name="Aerts A."/>
            <person name="Tisserant E."/>
            <person name="Veneault-Fourrey C."/>
            <person name="Joly D.L."/>
            <person name="Hacquard S."/>
            <person name="Amselem J."/>
            <person name="Cantarel B.L."/>
            <person name="Chiu R."/>
            <person name="Coutinho P.M."/>
            <person name="Feau N."/>
            <person name="Field M."/>
            <person name="Frey P."/>
            <person name="Gelhaye E."/>
            <person name="Goldberg J."/>
            <person name="Grabherr M.G."/>
            <person name="Kodira C.D."/>
            <person name="Kohler A."/>
            <person name="Kuees U."/>
            <person name="Lindquist E.A."/>
            <person name="Lucas S.M."/>
            <person name="Mago R."/>
            <person name="Mauceli E."/>
            <person name="Morin E."/>
            <person name="Murat C."/>
            <person name="Pangilinan J.L."/>
            <person name="Park R."/>
            <person name="Pearson M."/>
            <person name="Quesneville H."/>
            <person name="Rouhier N."/>
            <person name="Sakthikumar S."/>
            <person name="Salamov A.A."/>
            <person name="Schmutz J."/>
            <person name="Selles B."/>
            <person name="Shapiro H."/>
            <person name="Tanguay P."/>
            <person name="Tuskan G.A."/>
            <person name="Henrissat B."/>
            <person name="Van de Peer Y."/>
            <person name="Rouze P."/>
            <person name="Ellis J.G."/>
            <person name="Dodds P.N."/>
            <person name="Schein J.E."/>
            <person name="Zhong S."/>
            <person name="Hamelin R.C."/>
            <person name="Grigoriev I.V."/>
            <person name="Szabo L.J."/>
            <person name="Martin F."/>
        </authorList>
    </citation>
    <scope>NUCLEOTIDE SEQUENCE [LARGE SCALE GENOMIC DNA]</scope>
    <source>
        <strain evidence="3">98AG31 / pathotype 3-4-7</strain>
    </source>
</reference>
<evidence type="ECO:0000256" key="1">
    <source>
        <dbReference type="SAM" id="Phobius"/>
    </source>
</evidence>